<dbReference type="InterPro" id="IPR014984">
    <property type="entry name" value="HopJ"/>
</dbReference>
<dbReference type="AlphaFoldDB" id="A0A6S6S0H3"/>
<gene>
    <name evidence="1" type="ORF">HELGO_WM28936</name>
</gene>
<reference evidence="1" key="1">
    <citation type="submission" date="2020-01" db="EMBL/GenBank/DDBJ databases">
        <authorList>
            <person name="Meier V. D."/>
            <person name="Meier V D."/>
        </authorList>
    </citation>
    <scope>NUCLEOTIDE SEQUENCE</scope>
    <source>
        <strain evidence="1">HLG_WM_MAG_09</strain>
    </source>
</reference>
<sequence length="113" mass="12426">MTPQTLIEQLNNNSESLVFSDVIAAIDANYEYTPQTFKNGEVENAAGTNEGSCKVFAFAQLNDLSQEQTLTCFAEHYRSVLATPEGNDHGNIRNFMETGWDGINFTGVALQAK</sequence>
<evidence type="ECO:0000313" key="1">
    <source>
        <dbReference type="EMBL" id="CAA6801871.1"/>
    </source>
</evidence>
<dbReference type="InterPro" id="IPR038604">
    <property type="entry name" value="HopJ_sf"/>
</dbReference>
<accession>A0A6S6S0H3</accession>
<name>A0A6S6S0H3_9GAMM</name>
<dbReference type="EMBL" id="CACVAT010000038">
    <property type="protein sequence ID" value="CAA6801871.1"/>
    <property type="molecule type" value="Genomic_DNA"/>
</dbReference>
<dbReference type="Gene3D" id="3.20.160.10">
    <property type="entry name" value="vpa0580 domain like"/>
    <property type="match status" value="1"/>
</dbReference>
<organism evidence="1">
    <name type="scientific">uncultured Thiotrichaceae bacterium</name>
    <dbReference type="NCBI Taxonomy" id="298394"/>
    <lineage>
        <taxon>Bacteria</taxon>
        <taxon>Pseudomonadati</taxon>
        <taxon>Pseudomonadota</taxon>
        <taxon>Gammaproteobacteria</taxon>
        <taxon>Thiotrichales</taxon>
        <taxon>Thiotrichaceae</taxon>
        <taxon>environmental samples</taxon>
    </lineage>
</organism>
<dbReference type="Pfam" id="PF08888">
    <property type="entry name" value="HopJ"/>
    <property type="match status" value="1"/>
</dbReference>
<proteinExistence type="predicted"/>
<protein>
    <submittedName>
        <fullName evidence="1">Type III effector HopPmaJ</fullName>
    </submittedName>
</protein>